<accession>A0A4Q4TWM1</accession>
<proteinExistence type="predicted"/>
<protein>
    <submittedName>
        <fullName evidence="1">Uncharacterized protein</fullName>
    </submittedName>
</protein>
<evidence type="ECO:0000313" key="2">
    <source>
        <dbReference type="Proteomes" id="UP000293360"/>
    </source>
</evidence>
<dbReference type="EMBL" id="QJNU01000025">
    <property type="protein sequence ID" value="RYP10020.1"/>
    <property type="molecule type" value="Genomic_DNA"/>
</dbReference>
<sequence>MSLGARRTLKWRCSQLAGVYGVLHRILYCVFEGIRLSKVLEMILNSIVDAADVVDKAFEILIQSVASRLAGLEKRLRDMIYGISNANELSIHLSGDVRKVA</sequence>
<name>A0A4Q4TWM1_9PEZI</name>
<reference evidence="1 2" key="1">
    <citation type="submission" date="2018-06" db="EMBL/GenBank/DDBJ databases">
        <title>Complete Genomes of Monosporascus.</title>
        <authorList>
            <person name="Robinson A.J."/>
            <person name="Natvig D.O."/>
        </authorList>
    </citation>
    <scope>NUCLEOTIDE SEQUENCE [LARGE SCALE GENOMIC DNA]</scope>
    <source>
        <strain evidence="1 2">CBS 110550</strain>
    </source>
</reference>
<evidence type="ECO:0000313" key="1">
    <source>
        <dbReference type="EMBL" id="RYP10020.1"/>
    </source>
</evidence>
<keyword evidence="2" id="KW-1185">Reference proteome</keyword>
<dbReference type="AlphaFoldDB" id="A0A4Q4TWM1"/>
<organism evidence="1 2">
    <name type="scientific">Monosporascus ibericus</name>
    <dbReference type="NCBI Taxonomy" id="155417"/>
    <lineage>
        <taxon>Eukaryota</taxon>
        <taxon>Fungi</taxon>
        <taxon>Dikarya</taxon>
        <taxon>Ascomycota</taxon>
        <taxon>Pezizomycotina</taxon>
        <taxon>Sordariomycetes</taxon>
        <taxon>Xylariomycetidae</taxon>
        <taxon>Xylariales</taxon>
        <taxon>Xylariales incertae sedis</taxon>
        <taxon>Monosporascus</taxon>
    </lineage>
</organism>
<dbReference type="Proteomes" id="UP000293360">
    <property type="component" value="Unassembled WGS sequence"/>
</dbReference>
<comment type="caution">
    <text evidence="1">The sequence shown here is derived from an EMBL/GenBank/DDBJ whole genome shotgun (WGS) entry which is preliminary data.</text>
</comment>
<gene>
    <name evidence="1" type="ORF">DL764_000949</name>
</gene>